<evidence type="ECO:0000313" key="1">
    <source>
        <dbReference type="EMBL" id="AKQ98811.1"/>
    </source>
</evidence>
<sequence length="51" mass="6054">YHLLRVKVFSLIQKTKTLFSLVSLIQFLESNKMKQNHFHLCFLNGGDKKIF</sequence>
<dbReference type="AlphaFoldDB" id="A0A0K0PZ92"/>
<name>A0A0K0PZ92_SILLA</name>
<accession>A0A0K0PZ92</accession>
<feature type="non-terminal residue" evidence="1">
    <location>
        <position position="51"/>
    </location>
</feature>
<organism evidence="1">
    <name type="scientific">Silene latifolia</name>
    <name type="common">White campion</name>
    <name type="synonym">Bladder campion</name>
    <dbReference type="NCBI Taxonomy" id="37657"/>
    <lineage>
        <taxon>Eukaryota</taxon>
        <taxon>Viridiplantae</taxon>
        <taxon>Streptophyta</taxon>
        <taxon>Embryophyta</taxon>
        <taxon>Tracheophyta</taxon>
        <taxon>Spermatophyta</taxon>
        <taxon>Magnoliopsida</taxon>
        <taxon>eudicotyledons</taxon>
        <taxon>Gunneridae</taxon>
        <taxon>Pentapetalae</taxon>
        <taxon>Caryophyllales</taxon>
        <taxon>Caryophyllaceae</taxon>
        <taxon>Sileneae</taxon>
        <taxon>Silene</taxon>
        <taxon>Silene subgen. Behenantha</taxon>
        <taxon>Silene sect. Melandrium</taxon>
    </lineage>
</organism>
<feature type="non-terminal residue" evidence="1">
    <location>
        <position position="1"/>
    </location>
</feature>
<protein>
    <submittedName>
        <fullName evidence="1">Uncharacterized protein</fullName>
    </submittedName>
</protein>
<dbReference type="EMBL" id="KT069690">
    <property type="protein sequence ID" value="AKQ98811.1"/>
    <property type="molecule type" value="Genomic_DNA"/>
</dbReference>
<reference evidence="1" key="1">
    <citation type="journal article" date="2015" name="Mol. Ecol.">
        <title>RAD-mapping reveals an evolving, polymorphic and fuzzy boundary of a plant pseudoautosomal region.</title>
        <authorList>
            <person name="Qiu S."/>
            <person name="Bergero R."/>
            <person name="Guirao-Rico S."/>
            <person name="Campos J.L."/>
            <person name="Cezard T."/>
            <person name="Gharbi K."/>
            <person name="Charlesworth D."/>
        </authorList>
    </citation>
    <scope>NUCLEOTIDE SEQUENCE</scope>
    <source>
        <strain evidence="1">E523XF_M16</strain>
    </source>
</reference>
<proteinExistence type="predicted"/>